<dbReference type="InterPro" id="IPR003903">
    <property type="entry name" value="UIM_dom"/>
</dbReference>
<dbReference type="PROSITE" id="PS50023">
    <property type="entry name" value="LIM_DOMAIN_2"/>
    <property type="match status" value="1"/>
</dbReference>
<accession>A0AAV1IFV4</accession>
<evidence type="ECO:0000313" key="7">
    <source>
        <dbReference type="Proteomes" id="UP001314263"/>
    </source>
</evidence>
<feature type="compositionally biased region" description="Low complexity" evidence="4">
    <location>
        <begin position="48"/>
        <end position="76"/>
    </location>
</feature>
<evidence type="ECO:0000259" key="5">
    <source>
        <dbReference type="PROSITE" id="PS50023"/>
    </source>
</evidence>
<keyword evidence="2 3" id="KW-0862">Zinc</keyword>
<dbReference type="Pfam" id="PF00412">
    <property type="entry name" value="LIM"/>
    <property type="match status" value="1"/>
</dbReference>
<evidence type="ECO:0000313" key="6">
    <source>
        <dbReference type="EMBL" id="CAK0784879.1"/>
    </source>
</evidence>
<dbReference type="GO" id="GO:0043130">
    <property type="term" value="F:ubiquitin binding"/>
    <property type="evidence" value="ECO:0007669"/>
    <property type="project" value="TreeGrafter"/>
</dbReference>
<gene>
    <name evidence="6" type="ORF">CVIRNUC_008084</name>
</gene>
<dbReference type="AlphaFoldDB" id="A0AAV1IFV4"/>
<evidence type="ECO:0000256" key="4">
    <source>
        <dbReference type="SAM" id="MobiDB-lite"/>
    </source>
</evidence>
<name>A0AAV1IFV4_9CHLO</name>
<dbReference type="SMART" id="SM00726">
    <property type="entry name" value="UIM"/>
    <property type="match status" value="3"/>
</dbReference>
<keyword evidence="7" id="KW-1185">Reference proteome</keyword>
<dbReference type="PROSITE" id="PS00478">
    <property type="entry name" value="LIM_DOMAIN_1"/>
    <property type="match status" value="1"/>
</dbReference>
<evidence type="ECO:0000256" key="3">
    <source>
        <dbReference type="PROSITE-ProRule" id="PRU00125"/>
    </source>
</evidence>
<dbReference type="Pfam" id="PF12315">
    <property type="entry name" value="DA1-like"/>
    <property type="match status" value="2"/>
</dbReference>
<organism evidence="6 7">
    <name type="scientific">Coccomyxa viridis</name>
    <dbReference type="NCBI Taxonomy" id="1274662"/>
    <lineage>
        <taxon>Eukaryota</taxon>
        <taxon>Viridiplantae</taxon>
        <taxon>Chlorophyta</taxon>
        <taxon>core chlorophytes</taxon>
        <taxon>Trebouxiophyceae</taxon>
        <taxon>Trebouxiophyceae incertae sedis</taxon>
        <taxon>Coccomyxaceae</taxon>
        <taxon>Coccomyxa</taxon>
    </lineage>
</organism>
<dbReference type="Proteomes" id="UP001314263">
    <property type="component" value="Unassembled WGS sequence"/>
</dbReference>
<keyword evidence="3" id="KW-0440">LIM domain</keyword>
<proteinExistence type="predicted"/>
<reference evidence="6 7" key="1">
    <citation type="submission" date="2023-10" db="EMBL/GenBank/DDBJ databases">
        <authorList>
            <person name="Maclean D."/>
            <person name="Macfadyen A."/>
        </authorList>
    </citation>
    <scope>NUCLEOTIDE SEQUENCE [LARGE SCALE GENOMIC DNA]</scope>
</reference>
<dbReference type="Gene3D" id="2.10.110.10">
    <property type="entry name" value="Cysteine Rich Protein"/>
    <property type="match status" value="1"/>
</dbReference>
<comment type="caution">
    <text evidence="6">The sequence shown here is derived from an EMBL/GenBank/DDBJ whole genome shotgun (WGS) entry which is preliminary data.</text>
</comment>
<dbReference type="InterPro" id="IPR045218">
    <property type="entry name" value="DA1-like"/>
</dbReference>
<evidence type="ECO:0000256" key="1">
    <source>
        <dbReference type="ARBA" id="ARBA00022723"/>
    </source>
</evidence>
<dbReference type="EMBL" id="CAUYUE010000011">
    <property type="protein sequence ID" value="CAK0784879.1"/>
    <property type="molecule type" value="Genomic_DNA"/>
</dbReference>
<dbReference type="PANTHER" id="PTHR24209">
    <property type="entry name" value="PROTEIN DA1-RELATED 2"/>
    <property type="match status" value="1"/>
</dbReference>
<dbReference type="GO" id="GO:0046872">
    <property type="term" value="F:metal ion binding"/>
    <property type="evidence" value="ECO:0007669"/>
    <property type="project" value="UniProtKB-KW"/>
</dbReference>
<feature type="region of interest" description="Disordered" evidence="4">
    <location>
        <begin position="1"/>
        <end position="87"/>
    </location>
</feature>
<protein>
    <recommendedName>
        <fullName evidence="5">LIM zinc-binding domain-containing protein</fullName>
    </recommendedName>
</protein>
<dbReference type="PANTHER" id="PTHR24209:SF7">
    <property type="entry name" value="PROTEIN DA1-RELATED 2"/>
    <property type="match status" value="1"/>
</dbReference>
<dbReference type="InterPro" id="IPR001781">
    <property type="entry name" value="Znf_LIM"/>
</dbReference>
<feature type="region of interest" description="Disordered" evidence="4">
    <location>
        <begin position="323"/>
        <end position="342"/>
    </location>
</feature>
<feature type="compositionally biased region" description="Basic and acidic residues" evidence="4">
    <location>
        <begin position="17"/>
        <end position="26"/>
    </location>
</feature>
<feature type="region of interest" description="Disordered" evidence="4">
    <location>
        <begin position="128"/>
        <end position="150"/>
    </location>
</feature>
<dbReference type="SMART" id="SM00132">
    <property type="entry name" value="LIM"/>
    <property type="match status" value="1"/>
</dbReference>
<feature type="domain" description="LIM zinc-binding" evidence="5">
    <location>
        <begin position="152"/>
        <end position="216"/>
    </location>
</feature>
<sequence>MDLGSPGYDEDVALKAALERSRHDSQQHAGHPTKHTSQNLQDDEDLARALQQSLDLDQQDSALASSSNVRPSQVSSAYARAGQDTQNDEAMARALQESLNSHSSAGALDSTCEADLALARRLQDEDIRQSARPHNVPVPDNQVPGPSSRAPSGCQACGKGSFWQRYIDFNGRRWHAGCFKCGSCQKLIGQGTVWTEPSHPGIPYCSNVCLAAVHNPCTVCGKPLTGMHGVHSLFKEECFCMSHREDGTPQCSSCQRLAPRQEGASVEVDDSSSLCLACVDTIVIDNQDAAPLYKNVLDFYNSQGLRPPQQPPLLMVKSAELGNAASKEHHHSSARDTQRGTGAAPVFHTRGLTLSEEHRQITTVARQPERGNSTMGRLMQMVRPEVVHVESHSHCEVTAILVQYGLPRLLTGSIIAHEVMHAWLRYQHVQNLSLDVEEGLCQLMASLWLESQQPAADKEPWNARLLQFYQHQIATHPSYVYGEGYRGARAAYLKCGLKAVVDHVCQYKSLPNS</sequence>
<dbReference type="PROSITE" id="PS50330">
    <property type="entry name" value="UIM"/>
    <property type="match status" value="1"/>
</dbReference>
<dbReference type="InterPro" id="IPR022087">
    <property type="entry name" value="DA1-like_dom"/>
</dbReference>
<evidence type="ECO:0000256" key="2">
    <source>
        <dbReference type="ARBA" id="ARBA00022833"/>
    </source>
</evidence>
<keyword evidence="1 3" id="KW-0479">Metal-binding</keyword>